<evidence type="ECO:0000259" key="3">
    <source>
        <dbReference type="PROSITE" id="PS50943"/>
    </source>
</evidence>
<dbReference type="InterPro" id="IPR001387">
    <property type="entry name" value="Cro/C1-type_HTH"/>
</dbReference>
<protein>
    <submittedName>
        <fullName evidence="4">Transcriptional repressor DicA</fullName>
    </submittedName>
</protein>
<dbReference type="PANTHER" id="PTHR46558:SF11">
    <property type="entry name" value="HTH-TYPE TRANSCRIPTIONAL REGULATOR XRE"/>
    <property type="match status" value="1"/>
</dbReference>
<organism evidence="4 5">
    <name type="scientific">Acholeplasma hippikon</name>
    <dbReference type="NCBI Taxonomy" id="264636"/>
    <lineage>
        <taxon>Bacteria</taxon>
        <taxon>Bacillati</taxon>
        <taxon>Mycoplasmatota</taxon>
        <taxon>Mollicutes</taxon>
        <taxon>Acholeplasmatales</taxon>
        <taxon>Acholeplasmataceae</taxon>
        <taxon>Acholeplasma</taxon>
    </lineage>
</organism>
<dbReference type="GO" id="GO:0003677">
    <property type="term" value="F:DNA binding"/>
    <property type="evidence" value="ECO:0007669"/>
    <property type="project" value="UniProtKB-KW"/>
</dbReference>
<dbReference type="EMBL" id="LR215050">
    <property type="protein sequence ID" value="VEU83249.1"/>
    <property type="molecule type" value="Genomic_DNA"/>
</dbReference>
<feature type="domain" description="HTH cro/C1-type" evidence="3">
    <location>
        <begin position="15"/>
        <end position="69"/>
    </location>
</feature>
<sequence length="193" mass="22925">MNKEEQLIEVVAENIQFYRKKMNLTQSELAEKLGYSDKSISKWERKEGIPSVFVLQELAAFFGITLNDITSKTKVKRTVKYNKRVISYFYASISLLLSFILFGFGALFQLEYHYWIFILYGVSAALLTLYVFSIVYKHRYEMYLYLSLFIWIVSLILYVEINIPNGYIIFLITIPIHLFLMYLMKIIFLKKKH</sequence>
<dbReference type="KEGG" id="ahk:NCTC10172_01324"/>
<dbReference type="STRING" id="1408416.GCA_000702765_00487"/>
<keyword evidence="2" id="KW-0812">Transmembrane</keyword>
<keyword evidence="2" id="KW-0472">Membrane</keyword>
<dbReference type="RefSeq" id="WP_051658968.1">
    <property type="nucleotide sequence ID" value="NZ_LR215050.1"/>
</dbReference>
<dbReference type="InterPro" id="IPR010982">
    <property type="entry name" value="Lambda_DNA-bd_dom_sf"/>
</dbReference>
<accession>A0A449BLE0</accession>
<keyword evidence="2" id="KW-1133">Transmembrane helix</keyword>
<evidence type="ECO:0000313" key="4">
    <source>
        <dbReference type="EMBL" id="VEU83249.1"/>
    </source>
</evidence>
<dbReference type="PANTHER" id="PTHR46558">
    <property type="entry name" value="TRACRIPTIONAL REGULATORY PROTEIN-RELATED-RELATED"/>
    <property type="match status" value="1"/>
</dbReference>
<feature type="transmembrane region" description="Helical" evidence="2">
    <location>
        <begin position="167"/>
        <end position="188"/>
    </location>
</feature>
<gene>
    <name evidence="4" type="ORF">NCTC10172_01324</name>
</gene>
<dbReference type="SUPFAM" id="SSF47413">
    <property type="entry name" value="lambda repressor-like DNA-binding domains"/>
    <property type="match status" value="1"/>
</dbReference>
<feature type="transmembrane region" description="Helical" evidence="2">
    <location>
        <begin position="114"/>
        <end position="136"/>
    </location>
</feature>
<dbReference type="AlphaFoldDB" id="A0A449BLE0"/>
<keyword evidence="1" id="KW-0238">DNA-binding</keyword>
<dbReference type="Pfam" id="PF01381">
    <property type="entry name" value="HTH_3"/>
    <property type="match status" value="1"/>
</dbReference>
<evidence type="ECO:0000256" key="2">
    <source>
        <dbReference type="SAM" id="Phobius"/>
    </source>
</evidence>
<feature type="transmembrane region" description="Helical" evidence="2">
    <location>
        <begin position="143"/>
        <end position="161"/>
    </location>
</feature>
<dbReference type="Gene3D" id="1.10.260.40">
    <property type="entry name" value="lambda repressor-like DNA-binding domains"/>
    <property type="match status" value="1"/>
</dbReference>
<dbReference type="Proteomes" id="UP000290909">
    <property type="component" value="Chromosome"/>
</dbReference>
<keyword evidence="5" id="KW-1185">Reference proteome</keyword>
<proteinExistence type="predicted"/>
<dbReference type="PROSITE" id="PS50943">
    <property type="entry name" value="HTH_CROC1"/>
    <property type="match status" value="1"/>
</dbReference>
<reference evidence="4 5" key="1">
    <citation type="submission" date="2019-01" db="EMBL/GenBank/DDBJ databases">
        <authorList>
            <consortium name="Pathogen Informatics"/>
        </authorList>
    </citation>
    <scope>NUCLEOTIDE SEQUENCE [LARGE SCALE GENOMIC DNA]</scope>
    <source>
        <strain evidence="4 5">NCTC10172</strain>
    </source>
</reference>
<feature type="transmembrane region" description="Helical" evidence="2">
    <location>
        <begin position="88"/>
        <end position="108"/>
    </location>
</feature>
<evidence type="ECO:0000256" key="1">
    <source>
        <dbReference type="ARBA" id="ARBA00023125"/>
    </source>
</evidence>
<evidence type="ECO:0000313" key="5">
    <source>
        <dbReference type="Proteomes" id="UP000290909"/>
    </source>
</evidence>
<dbReference type="SMART" id="SM00530">
    <property type="entry name" value="HTH_XRE"/>
    <property type="match status" value="1"/>
</dbReference>
<name>A0A449BLE0_9MOLU</name>
<dbReference type="CDD" id="cd00093">
    <property type="entry name" value="HTH_XRE"/>
    <property type="match status" value="1"/>
</dbReference>